<feature type="non-terminal residue" evidence="1">
    <location>
        <position position="94"/>
    </location>
</feature>
<comment type="caution">
    <text evidence="1">The sequence shown here is derived from an EMBL/GenBank/DDBJ whole genome shotgun (WGS) entry which is preliminary data.</text>
</comment>
<accession>A0ACC2ZYS9</accession>
<name>A0ACC2ZYS9_9EURO</name>
<dbReference type="EMBL" id="JAPDRQ010000181">
    <property type="protein sequence ID" value="KAJ9652807.1"/>
    <property type="molecule type" value="Genomic_DNA"/>
</dbReference>
<sequence length="94" mass="10802">MTTDTSTDPLSSVPQLMHHQTLRSPALNTRTWSSQSHPDPRTPLLATATSDKSVHIWDMRTWKLLSTIGGGHKRSVRCVGWKDYGRHRQKKKRR</sequence>
<dbReference type="Proteomes" id="UP001172386">
    <property type="component" value="Unassembled WGS sequence"/>
</dbReference>
<gene>
    <name evidence="1" type="primary">CIA1_1</name>
    <name evidence="1" type="ORF">H2198_007937</name>
</gene>
<protein>
    <submittedName>
        <fullName evidence="1">Cytosolic iron-sulfur protein assembly protein</fullName>
    </submittedName>
</protein>
<evidence type="ECO:0000313" key="1">
    <source>
        <dbReference type="EMBL" id="KAJ9652807.1"/>
    </source>
</evidence>
<reference evidence="1" key="1">
    <citation type="submission" date="2022-10" db="EMBL/GenBank/DDBJ databases">
        <title>Culturing micro-colonial fungi from biological soil crusts in the Mojave desert and describing Neophaeococcomyces mojavensis, and introducing the new genera and species Taxawa tesnikishii.</title>
        <authorList>
            <person name="Kurbessoian T."/>
            <person name="Stajich J.E."/>
        </authorList>
    </citation>
    <scope>NUCLEOTIDE SEQUENCE</scope>
    <source>
        <strain evidence="1">JES_112</strain>
    </source>
</reference>
<evidence type="ECO:0000313" key="2">
    <source>
        <dbReference type="Proteomes" id="UP001172386"/>
    </source>
</evidence>
<organism evidence="1 2">
    <name type="scientific">Neophaeococcomyces mojaviensis</name>
    <dbReference type="NCBI Taxonomy" id="3383035"/>
    <lineage>
        <taxon>Eukaryota</taxon>
        <taxon>Fungi</taxon>
        <taxon>Dikarya</taxon>
        <taxon>Ascomycota</taxon>
        <taxon>Pezizomycotina</taxon>
        <taxon>Eurotiomycetes</taxon>
        <taxon>Chaetothyriomycetidae</taxon>
        <taxon>Chaetothyriales</taxon>
        <taxon>Chaetothyriales incertae sedis</taxon>
        <taxon>Neophaeococcomyces</taxon>
    </lineage>
</organism>
<keyword evidence="2" id="KW-1185">Reference proteome</keyword>
<proteinExistence type="predicted"/>